<dbReference type="HOGENOM" id="CLU_564555_0_0_2"/>
<evidence type="ECO:0000256" key="1">
    <source>
        <dbReference type="ARBA" id="ARBA00023125"/>
    </source>
</evidence>
<evidence type="ECO:0000256" key="4">
    <source>
        <dbReference type="SAM" id="MobiDB-lite"/>
    </source>
</evidence>
<dbReference type="AlphaFoldDB" id="K0IHC5"/>
<dbReference type="Proteomes" id="UP000008037">
    <property type="component" value="Chromosome"/>
</dbReference>
<dbReference type="GO" id="GO:0006310">
    <property type="term" value="P:DNA recombination"/>
    <property type="evidence" value="ECO:0007669"/>
    <property type="project" value="UniProtKB-KW"/>
</dbReference>
<keyword evidence="1" id="KW-0238">DNA-binding</keyword>
<dbReference type="InterPro" id="IPR013762">
    <property type="entry name" value="Integrase-like_cat_sf"/>
</dbReference>
<dbReference type="Gene3D" id="1.10.443.10">
    <property type="entry name" value="Intergrase catalytic core"/>
    <property type="match status" value="1"/>
</dbReference>
<dbReference type="SUPFAM" id="SSF56349">
    <property type="entry name" value="DNA breaking-rejoining enzymes"/>
    <property type="match status" value="1"/>
</dbReference>
<evidence type="ECO:0008006" key="7">
    <source>
        <dbReference type="Google" id="ProtNLM"/>
    </source>
</evidence>
<protein>
    <recommendedName>
        <fullName evidence="7">Integrase family protein</fullName>
    </recommendedName>
</protein>
<name>K0IHC5_NITGG</name>
<feature type="compositionally biased region" description="Low complexity" evidence="4">
    <location>
        <begin position="462"/>
        <end position="473"/>
    </location>
</feature>
<dbReference type="GO" id="GO:0003677">
    <property type="term" value="F:DNA binding"/>
    <property type="evidence" value="ECO:0007669"/>
    <property type="project" value="UniProtKB-KW"/>
</dbReference>
<feature type="region of interest" description="Disordered" evidence="4">
    <location>
        <begin position="458"/>
        <end position="483"/>
    </location>
</feature>
<keyword evidence="3" id="KW-0175">Coiled coil</keyword>
<reference evidence="5 6" key="1">
    <citation type="journal article" date="2012" name="Environ. Microbiol.">
        <title>The genome of the ammonia-oxidizing Candidatus Nitrososphaera gargensis: insights into metabolic versatility and environmental adaptations.</title>
        <authorList>
            <person name="Spang A."/>
            <person name="Poehlein A."/>
            <person name="Offre P."/>
            <person name="Zumbragel S."/>
            <person name="Haider S."/>
            <person name="Rychlik N."/>
            <person name="Nowka B."/>
            <person name="Schmeisser C."/>
            <person name="Lebedeva E.V."/>
            <person name="Rattei T."/>
            <person name="Bohm C."/>
            <person name="Schmid M."/>
            <person name="Galushko A."/>
            <person name="Hatzenpichler R."/>
            <person name="Weinmaier T."/>
            <person name="Daniel R."/>
            <person name="Schleper C."/>
            <person name="Spieck E."/>
            <person name="Streit W."/>
            <person name="Wagner M."/>
        </authorList>
    </citation>
    <scope>NUCLEOTIDE SEQUENCE [LARGE SCALE GENOMIC DNA]</scope>
    <source>
        <strain evidence="6">Ga9.2</strain>
    </source>
</reference>
<evidence type="ECO:0000313" key="5">
    <source>
        <dbReference type="EMBL" id="AFU58303.1"/>
    </source>
</evidence>
<feature type="coiled-coil region" evidence="3">
    <location>
        <begin position="380"/>
        <end position="414"/>
    </location>
</feature>
<evidence type="ECO:0000256" key="3">
    <source>
        <dbReference type="SAM" id="Coils"/>
    </source>
</evidence>
<dbReference type="BioCyc" id="CNIT1237085:G1324-1363-MONOMER"/>
<dbReference type="InterPro" id="IPR011010">
    <property type="entry name" value="DNA_brk_join_enz"/>
</dbReference>
<gene>
    <name evidence="5" type="ordered locus">Ngar_c13650</name>
</gene>
<dbReference type="GO" id="GO:0015074">
    <property type="term" value="P:DNA integration"/>
    <property type="evidence" value="ECO:0007669"/>
    <property type="project" value="InterPro"/>
</dbReference>
<evidence type="ECO:0000256" key="2">
    <source>
        <dbReference type="ARBA" id="ARBA00023172"/>
    </source>
</evidence>
<dbReference type="RefSeq" id="WP_015018840.1">
    <property type="nucleotide sequence ID" value="NC_018719.1"/>
</dbReference>
<organism evidence="5 6">
    <name type="scientific">Nitrososphaera gargensis (strain Ga9.2)</name>
    <dbReference type="NCBI Taxonomy" id="1237085"/>
    <lineage>
        <taxon>Archaea</taxon>
        <taxon>Nitrososphaerota</taxon>
        <taxon>Nitrososphaeria</taxon>
        <taxon>Nitrososphaerales</taxon>
        <taxon>Nitrososphaeraceae</taxon>
        <taxon>Nitrososphaera</taxon>
    </lineage>
</organism>
<dbReference type="InParanoid" id="K0IHC5"/>
<dbReference type="InterPro" id="IPR010998">
    <property type="entry name" value="Integrase_recombinase_N"/>
</dbReference>
<dbReference type="STRING" id="1237085.Ngar_c13650"/>
<keyword evidence="6" id="KW-1185">Reference proteome</keyword>
<sequence length="483" mass="55716">MAKDQRKAAVQAGYNFRRLEVYTPEEIDHCEKSKNIKRYITAKESQSSNTATAYKTKLQAFAQFVYRKLDKVAIDSLIEEIKAGKRDPYETIQDFVYFLQKERPGDKLSNNVIRESAKTVRKFFKSCKIKVSIEDFNEFVSLPRHEKPKKTGITKNDIIELIASPAAGPRLKTFLMFLGATGPRPIEPCALTERDIEFMDLKAADTSKNASWVNFNPKYDKMRDARRRPLTVEVDRQLRIWLDYKYRERRTTKIGKNGKLVHVTVKPERDPDSLLFAHVHFDGERPTPENLYDTIADEFANLVDLLGRGQRVGAGKGKRRKLTLGRFRSWVKTTYSNLGNRDFGEFMIGHSGSTYYETAGDEAIVKTLRQYERYFTFLDAKALEAIGADQQSKIEELREQLEKNNEKWERFVANFMRLYAEERMMAKFGTPEGQKMMDEERKAFFEYAKQFLAEREGRKEAVATVTTTTTSSTGQEDSISGGQ</sequence>
<dbReference type="OrthoDB" id="14235at2157"/>
<accession>K0IHC5</accession>
<dbReference type="EMBL" id="CP002408">
    <property type="protein sequence ID" value="AFU58303.1"/>
    <property type="molecule type" value="Genomic_DNA"/>
</dbReference>
<dbReference type="KEGG" id="nga:Ngar_c13650"/>
<feature type="compositionally biased region" description="Polar residues" evidence="4">
    <location>
        <begin position="474"/>
        <end position="483"/>
    </location>
</feature>
<dbReference type="GeneID" id="13797624"/>
<keyword evidence="2" id="KW-0233">DNA recombination</keyword>
<evidence type="ECO:0000313" key="6">
    <source>
        <dbReference type="Proteomes" id="UP000008037"/>
    </source>
</evidence>
<dbReference type="Gene3D" id="1.10.150.130">
    <property type="match status" value="1"/>
</dbReference>
<proteinExistence type="predicted"/>